<sequence>MSPSQSLLSSKRRQQGNRNAGSHRCRRHRRRLRIWLLRLWSLEGSAAQRSRGLAAGVFAGCFPFFGFQTALGLALATLVRGNRLLAAHPFTYVPIYWFNFELGNRLLGLLGLPGVAAPVAQPAALRAWGGAVALRLLSGSLLTGLVASLAVGWAYHAWTRQRQAGRQLASRASRGSQSSR</sequence>
<keyword evidence="2" id="KW-1133">Transmembrane helix</keyword>
<evidence type="ECO:0000259" key="3">
    <source>
        <dbReference type="Pfam" id="PF09835"/>
    </source>
</evidence>
<feature type="region of interest" description="Disordered" evidence="1">
    <location>
        <begin position="1"/>
        <end position="25"/>
    </location>
</feature>
<feature type="domain" description="DUF2062" evidence="3">
    <location>
        <begin position="30"/>
        <end position="164"/>
    </location>
</feature>
<feature type="compositionally biased region" description="Basic residues" evidence="1">
    <location>
        <begin position="10"/>
        <end position="25"/>
    </location>
</feature>
<feature type="transmembrane region" description="Helical" evidence="2">
    <location>
        <begin position="57"/>
        <end position="79"/>
    </location>
</feature>
<evidence type="ECO:0000256" key="1">
    <source>
        <dbReference type="SAM" id="MobiDB-lite"/>
    </source>
</evidence>
<evidence type="ECO:0000313" key="4">
    <source>
        <dbReference type="EMBL" id="TGH19707.1"/>
    </source>
</evidence>
<comment type="caution">
    <text evidence="4">The sequence shown here is derived from an EMBL/GenBank/DDBJ whole genome shotgun (WGS) entry which is preliminary data.</text>
</comment>
<feature type="transmembrane region" description="Helical" evidence="2">
    <location>
        <begin position="136"/>
        <end position="158"/>
    </location>
</feature>
<dbReference type="InterPro" id="IPR018639">
    <property type="entry name" value="DUF2062"/>
</dbReference>
<reference evidence="4 5" key="1">
    <citation type="journal article" date="2019" name="mSystems">
        <title>Life at home and on the roam: Genomic adaptions reflect the dual lifestyle of an intracellular, facultative symbiont.</title>
        <authorList>
            <person name="Burgsdorf I."/>
        </authorList>
    </citation>
    <scope>NUCLEOTIDE SEQUENCE [LARGE SCALE GENOMIC DNA]</scope>
    <source>
        <strain evidence="4">277cI</strain>
    </source>
</reference>
<proteinExistence type="predicted"/>
<dbReference type="Pfam" id="PF09835">
    <property type="entry name" value="DUF2062"/>
    <property type="match status" value="1"/>
</dbReference>
<accession>A0A524RS10</accession>
<dbReference type="Proteomes" id="UP000315454">
    <property type="component" value="Unassembled WGS sequence"/>
</dbReference>
<dbReference type="PANTHER" id="PTHR40547:SF1">
    <property type="entry name" value="SLL0298 PROTEIN"/>
    <property type="match status" value="1"/>
</dbReference>
<name>A0A524RS10_9CHRO</name>
<dbReference type="AlphaFoldDB" id="A0A524RS10"/>
<feature type="transmembrane region" description="Helical" evidence="2">
    <location>
        <begin position="106"/>
        <end position="124"/>
    </location>
</feature>
<evidence type="ECO:0000256" key="2">
    <source>
        <dbReference type="SAM" id="Phobius"/>
    </source>
</evidence>
<organism evidence="4 5">
    <name type="scientific">Aphanocapsa feldmannii 277cI</name>
    <dbReference type="NCBI Taxonomy" id="2507554"/>
    <lineage>
        <taxon>Bacteria</taxon>
        <taxon>Bacillati</taxon>
        <taxon>Cyanobacteriota</taxon>
        <taxon>Cyanophyceae</taxon>
        <taxon>Oscillatoriophycideae</taxon>
        <taxon>Chroococcales</taxon>
        <taxon>Microcystaceae</taxon>
        <taxon>Aphanocapsa</taxon>
    </lineage>
</organism>
<dbReference type="PANTHER" id="PTHR40547">
    <property type="entry name" value="SLL0298 PROTEIN"/>
    <property type="match status" value="1"/>
</dbReference>
<keyword evidence="2" id="KW-0472">Membrane</keyword>
<gene>
    <name evidence="4" type="ORF">ERJ68_08030</name>
</gene>
<keyword evidence="2" id="KW-0812">Transmembrane</keyword>
<dbReference type="EMBL" id="SRMN01000138">
    <property type="protein sequence ID" value="TGH19707.1"/>
    <property type="molecule type" value="Genomic_DNA"/>
</dbReference>
<protein>
    <submittedName>
        <fullName evidence="4">DUF2062 domain-containing protein</fullName>
    </submittedName>
</protein>
<evidence type="ECO:0000313" key="5">
    <source>
        <dbReference type="Proteomes" id="UP000315454"/>
    </source>
</evidence>